<protein>
    <submittedName>
        <fullName evidence="7">GP</fullName>
    </submittedName>
</protein>
<accession>A0A9E7V604</accession>
<keyword evidence="2 6" id="KW-0812">Transmembrane</keyword>
<evidence type="ECO:0000256" key="3">
    <source>
        <dbReference type="ARBA" id="ARBA00022844"/>
    </source>
</evidence>
<evidence type="ECO:0000313" key="7">
    <source>
        <dbReference type="EMBL" id="UYX69298.1"/>
    </source>
</evidence>
<dbReference type="EMBL" id="OK625297">
    <property type="protein sequence ID" value="UYX69298.1"/>
    <property type="molecule type" value="Viral_cRNA"/>
</dbReference>
<keyword evidence="3" id="KW-0946">Virion</keyword>
<feature type="transmembrane region" description="Helical" evidence="6">
    <location>
        <begin position="489"/>
        <end position="509"/>
    </location>
</feature>
<sequence>MYTKFLILLCCKLAQSQCDYSRASGPYHLSAYNPPVIDTDYEEVNATKFSFLEENEDLYIGHRSYWKAYCYNGGPLDANTGCVGDIINVPPTKEELKAWAKTGKCCTGQDYYDRWGSDAAICLSTLPNNSSCHTRKELIRVERNYKFAYHMCHISWRCGISKSSAYFGLEINGSSISKKSYFPNGTSKVHTEPIYLTEDDTAFYFGGNGSVHKEQVKLKCFYENSKSKKIFDTMSSSNMRAALIALLTISETGDVYCQEGHEFFKASTETSYCGRHSCYTWTKPIVTHRINQSIQTINSSDTSGASIEDVKNVLHMLNWELEALRMSFKELDARHRKTSEVLDLMVESISKIDDRLIGNILGTDQSSRFIDKRHFFLHQCSGTGKTTNITYRDGRETPVSLDISHITQNFTHVNSTPIVILEAGKLWYPKAHTVELRGTVKEEPGWTFYANAKEALSQSLIISHHGGAGTSLEDILSLPAGAIASMMHWSWWTGWFHYALYGVVGFLVFKLIRGTGLFSTAGHTTT</sequence>
<evidence type="ECO:0000256" key="1">
    <source>
        <dbReference type="ARBA" id="ARBA00004182"/>
    </source>
</evidence>
<evidence type="ECO:0000256" key="5">
    <source>
        <dbReference type="ARBA" id="ARBA00023180"/>
    </source>
</evidence>
<name>A0A9E7V604_9ORTO</name>
<comment type="subcellular location">
    <subcellularLocation>
        <location evidence="1">Virion membrane</location>
    </subcellularLocation>
</comment>
<organism evidence="7">
    <name type="scientific">Tiliqua thogotovirus</name>
    <dbReference type="NCBI Taxonomy" id="2992311"/>
    <lineage>
        <taxon>Viruses</taxon>
        <taxon>Riboviria</taxon>
        <taxon>Orthornavirae</taxon>
        <taxon>Negarnaviricota</taxon>
        <taxon>Polyploviricotina</taxon>
        <taxon>Insthoviricetes</taxon>
        <taxon>Articulavirales</taxon>
        <taxon>Orthomyxoviridae</taxon>
        <taxon>Thogotovirus</taxon>
    </lineage>
</organism>
<dbReference type="Gene3D" id="6.10.250.3010">
    <property type="match status" value="1"/>
</dbReference>
<dbReference type="Pfam" id="PF03273">
    <property type="entry name" value="Baculo_gp64"/>
    <property type="match status" value="1"/>
</dbReference>
<keyword evidence="6" id="KW-1133">Transmembrane helix</keyword>
<reference evidence="7" key="1">
    <citation type="submission" date="2021-10" db="EMBL/GenBank/DDBJ databases">
        <title>Isolation and characterization of a novel orthomyxovirus from a Bothriocroton hydrosauri tick removed from a blotched blue-tongued skink (Tiliqua nigrolutea) in Tasmania, Australia.</title>
        <authorList>
            <person name="Hill G."/>
            <person name="Selleck P."/>
            <person name="Tachedjian M."/>
            <person name="Crameri S."/>
            <person name="Marsh G.A."/>
            <person name="Graves S."/>
            <person name="Stenos J."/>
        </authorList>
    </citation>
    <scope>NUCLEOTIDE SEQUENCE</scope>
    <source>
        <strain evidence="7">TT1</strain>
    </source>
</reference>
<keyword evidence="5" id="KW-0325">Glycoprotein</keyword>
<proteinExistence type="predicted"/>
<dbReference type="GO" id="GO:0055036">
    <property type="term" value="C:virion membrane"/>
    <property type="evidence" value="ECO:0007669"/>
    <property type="project" value="UniProtKB-SubCell"/>
</dbReference>
<evidence type="ECO:0000256" key="4">
    <source>
        <dbReference type="ARBA" id="ARBA00023136"/>
    </source>
</evidence>
<dbReference type="GO" id="GO:0019031">
    <property type="term" value="C:viral envelope"/>
    <property type="evidence" value="ECO:0007669"/>
    <property type="project" value="InterPro"/>
</dbReference>
<evidence type="ECO:0000256" key="6">
    <source>
        <dbReference type="SAM" id="Phobius"/>
    </source>
</evidence>
<keyword evidence="4 6" id="KW-0472">Membrane</keyword>
<dbReference type="GO" id="GO:0044003">
    <property type="term" value="P:symbiont-mediated perturbation of host process"/>
    <property type="evidence" value="ECO:0007669"/>
    <property type="project" value="InterPro"/>
</dbReference>
<evidence type="ECO:0000256" key="2">
    <source>
        <dbReference type="ARBA" id="ARBA00022692"/>
    </source>
</evidence>
<dbReference type="InterPro" id="IPR004955">
    <property type="entry name" value="Baculovirus_Gp64"/>
</dbReference>